<evidence type="ECO:0000313" key="7">
    <source>
        <dbReference type="Proteomes" id="UP001150925"/>
    </source>
</evidence>
<sequence length="79" mass="9556">MRRSGLQLDVLHLYRECLRAITKKPQASQPRFRAFVRHEFTKHNLSPRDVQATEFLLRRGRRQLETYRNPNITDIHNWA</sequence>
<protein>
    <recommendedName>
        <fullName evidence="5">Complex 1 LYR protein domain-containing protein</fullName>
    </recommendedName>
</protein>
<keyword evidence="7" id="KW-1185">Reference proteome</keyword>
<dbReference type="PANTHER" id="PTHR13675">
    <property type="entry name" value="LYR MOTIF-CONTAINING PROTEIN 2"/>
    <property type="match status" value="1"/>
</dbReference>
<keyword evidence="3" id="KW-0143">Chaperone</keyword>
<evidence type="ECO:0000313" key="6">
    <source>
        <dbReference type="EMBL" id="KAJ1955489.1"/>
    </source>
</evidence>
<dbReference type="Pfam" id="PF05347">
    <property type="entry name" value="Complex1_LYR"/>
    <property type="match status" value="1"/>
</dbReference>
<accession>A0A9W8E4M9</accession>
<evidence type="ECO:0000256" key="4">
    <source>
        <dbReference type="ARBA" id="ARBA00025715"/>
    </source>
</evidence>
<dbReference type="InterPro" id="IPR008011">
    <property type="entry name" value="Complex1_LYR_dom"/>
</dbReference>
<dbReference type="InterPro" id="IPR045295">
    <property type="entry name" value="Complex1_LYR_SDHAF1_LYRM8"/>
</dbReference>
<evidence type="ECO:0000259" key="5">
    <source>
        <dbReference type="Pfam" id="PF05347"/>
    </source>
</evidence>
<comment type="subcellular location">
    <subcellularLocation>
        <location evidence="1">Mitochondrion matrix</location>
    </subcellularLocation>
</comment>
<keyword evidence="2" id="KW-0496">Mitochondrion</keyword>
<feature type="domain" description="Complex 1 LYR protein" evidence="5">
    <location>
        <begin position="9"/>
        <end position="65"/>
    </location>
</feature>
<proteinExistence type="inferred from homology"/>
<reference evidence="6" key="1">
    <citation type="submission" date="2022-07" db="EMBL/GenBank/DDBJ databases">
        <title>Phylogenomic reconstructions and comparative analyses of Kickxellomycotina fungi.</title>
        <authorList>
            <person name="Reynolds N.K."/>
            <person name="Stajich J.E."/>
            <person name="Barry K."/>
            <person name="Grigoriev I.V."/>
            <person name="Crous P."/>
            <person name="Smith M.E."/>
        </authorList>
    </citation>
    <scope>NUCLEOTIDE SEQUENCE</scope>
    <source>
        <strain evidence="6">RSA 1196</strain>
    </source>
</reference>
<comment type="caution">
    <text evidence="6">The sequence shown here is derived from an EMBL/GenBank/DDBJ whole genome shotgun (WGS) entry which is preliminary data.</text>
</comment>
<dbReference type="GO" id="GO:0034553">
    <property type="term" value="P:mitochondrial respiratory chain complex II assembly"/>
    <property type="evidence" value="ECO:0007669"/>
    <property type="project" value="InterPro"/>
</dbReference>
<gene>
    <name evidence="6" type="ORF">IWQ62_005518</name>
</gene>
<dbReference type="Proteomes" id="UP001150925">
    <property type="component" value="Unassembled WGS sequence"/>
</dbReference>
<dbReference type="EMBL" id="JANBPY010002325">
    <property type="protein sequence ID" value="KAJ1955489.1"/>
    <property type="molecule type" value="Genomic_DNA"/>
</dbReference>
<dbReference type="PANTHER" id="PTHR13675:SF1">
    <property type="entry name" value="SUCCINATE DEHYDROGENASE ASSEMBLY FACTOR 1, MITOCHONDRIAL"/>
    <property type="match status" value="1"/>
</dbReference>
<comment type="similarity">
    <text evidence="4">Belongs to the complex I LYR family. SDHAF1 subfamily.</text>
</comment>
<evidence type="ECO:0000256" key="3">
    <source>
        <dbReference type="ARBA" id="ARBA00023186"/>
    </source>
</evidence>
<organism evidence="6 7">
    <name type="scientific">Dispira parvispora</name>
    <dbReference type="NCBI Taxonomy" id="1520584"/>
    <lineage>
        <taxon>Eukaryota</taxon>
        <taxon>Fungi</taxon>
        <taxon>Fungi incertae sedis</taxon>
        <taxon>Zoopagomycota</taxon>
        <taxon>Kickxellomycotina</taxon>
        <taxon>Dimargaritomycetes</taxon>
        <taxon>Dimargaritales</taxon>
        <taxon>Dimargaritaceae</taxon>
        <taxon>Dispira</taxon>
    </lineage>
</organism>
<evidence type="ECO:0000256" key="2">
    <source>
        <dbReference type="ARBA" id="ARBA00023128"/>
    </source>
</evidence>
<name>A0A9W8E4M9_9FUNG</name>
<dbReference type="OrthoDB" id="273010at2759"/>
<dbReference type="GO" id="GO:0005759">
    <property type="term" value="C:mitochondrial matrix"/>
    <property type="evidence" value="ECO:0007669"/>
    <property type="project" value="UniProtKB-SubCell"/>
</dbReference>
<dbReference type="AlphaFoldDB" id="A0A9W8E4M9"/>
<dbReference type="CDD" id="cd20268">
    <property type="entry name" value="Complex1_LYR_SDHAF1_LYRM8"/>
    <property type="match status" value="1"/>
</dbReference>
<evidence type="ECO:0000256" key="1">
    <source>
        <dbReference type="ARBA" id="ARBA00004305"/>
    </source>
</evidence>